<dbReference type="Proteomes" id="UP001501207">
    <property type="component" value="Unassembled WGS sequence"/>
</dbReference>
<dbReference type="PANTHER" id="PTHR35024:SF4">
    <property type="entry name" value="POLYMER-FORMING CYTOSKELETAL PROTEIN"/>
    <property type="match status" value="1"/>
</dbReference>
<proteinExistence type="inferred from homology"/>
<evidence type="ECO:0000256" key="1">
    <source>
        <dbReference type="ARBA" id="ARBA00044755"/>
    </source>
</evidence>
<evidence type="ECO:0000313" key="2">
    <source>
        <dbReference type="EMBL" id="GAA4313274.1"/>
    </source>
</evidence>
<comment type="similarity">
    <text evidence="1">Belongs to the bactofilin family.</text>
</comment>
<comment type="caution">
    <text evidence="2">The sequence shown here is derived from an EMBL/GenBank/DDBJ whole genome shotgun (WGS) entry which is preliminary data.</text>
</comment>
<protein>
    <recommendedName>
        <fullName evidence="4">Polymer-forming cytoskeletal protein</fullName>
    </recommendedName>
</protein>
<reference evidence="3" key="1">
    <citation type="journal article" date="2019" name="Int. J. Syst. Evol. Microbiol.">
        <title>The Global Catalogue of Microorganisms (GCM) 10K type strain sequencing project: providing services to taxonomists for standard genome sequencing and annotation.</title>
        <authorList>
            <consortium name="The Broad Institute Genomics Platform"/>
            <consortium name="The Broad Institute Genome Sequencing Center for Infectious Disease"/>
            <person name="Wu L."/>
            <person name="Ma J."/>
        </authorList>
    </citation>
    <scope>NUCLEOTIDE SEQUENCE [LARGE SCALE GENOMIC DNA]</scope>
    <source>
        <strain evidence="3">JCM 17664</strain>
    </source>
</reference>
<name>A0ABP8FY81_9BACT</name>
<dbReference type="Pfam" id="PF04519">
    <property type="entry name" value="Bactofilin"/>
    <property type="match status" value="1"/>
</dbReference>
<keyword evidence="3" id="KW-1185">Reference proteome</keyword>
<evidence type="ECO:0008006" key="4">
    <source>
        <dbReference type="Google" id="ProtNLM"/>
    </source>
</evidence>
<accession>A0ABP8FY81</accession>
<dbReference type="EMBL" id="BAABFN010000005">
    <property type="protein sequence ID" value="GAA4313274.1"/>
    <property type="molecule type" value="Genomic_DNA"/>
</dbReference>
<dbReference type="RefSeq" id="WP_344979492.1">
    <property type="nucleotide sequence ID" value="NZ_BAABFN010000005.1"/>
</dbReference>
<dbReference type="InterPro" id="IPR007607">
    <property type="entry name" value="BacA/B"/>
</dbReference>
<dbReference type="PANTHER" id="PTHR35024">
    <property type="entry name" value="HYPOTHETICAL CYTOSOLIC PROTEIN"/>
    <property type="match status" value="1"/>
</dbReference>
<evidence type="ECO:0000313" key="3">
    <source>
        <dbReference type="Proteomes" id="UP001501207"/>
    </source>
</evidence>
<organism evidence="2 3">
    <name type="scientific">Compostibacter hankyongensis</name>
    <dbReference type="NCBI Taxonomy" id="1007089"/>
    <lineage>
        <taxon>Bacteria</taxon>
        <taxon>Pseudomonadati</taxon>
        <taxon>Bacteroidota</taxon>
        <taxon>Chitinophagia</taxon>
        <taxon>Chitinophagales</taxon>
        <taxon>Chitinophagaceae</taxon>
        <taxon>Compostibacter</taxon>
    </lineage>
</organism>
<gene>
    <name evidence="2" type="ORF">GCM10023143_23430</name>
</gene>
<sequence>MFKIKARTATDEVSGFYIPKDLVVHGGVESPVSGRIEGTVSGDVSVAAKLVIAETGIVDGNISCQDIIVQGKVQGNITCTRKALIQSGAWIAGSVTSDQLEVEENATILKSLPAGGKAPSRPFPEKLVIHAIVGPSRTTGDELTWF</sequence>